<evidence type="ECO:0000313" key="6">
    <source>
        <dbReference type="Proteomes" id="UP000230781"/>
    </source>
</evidence>
<dbReference type="EMBL" id="CP024704">
    <property type="protein sequence ID" value="ATV70845.1"/>
    <property type="molecule type" value="Genomic_DNA"/>
</dbReference>
<feature type="domain" description="Cas10/Cmr2 second palm" evidence="4">
    <location>
        <begin position="264"/>
        <end position="432"/>
    </location>
</feature>
<dbReference type="Pfam" id="PF22335">
    <property type="entry name" value="Cas10-Cmr2_palm2"/>
    <property type="match status" value="1"/>
</dbReference>
<proteinExistence type="predicted"/>
<dbReference type="InterPro" id="IPR043128">
    <property type="entry name" value="Rev_trsase/Diguanyl_cyclase"/>
</dbReference>
<dbReference type="RefSeq" id="WP_100026806.1">
    <property type="nucleotide sequence ID" value="NZ_CP024704.1"/>
</dbReference>
<dbReference type="GO" id="GO:0000166">
    <property type="term" value="F:nucleotide binding"/>
    <property type="evidence" value="ECO:0007669"/>
    <property type="project" value="UniProtKB-KW"/>
</dbReference>
<dbReference type="AlphaFoldDB" id="A0A2D3PT23"/>
<dbReference type="InterPro" id="IPR041062">
    <property type="entry name" value="Csm1_B"/>
</dbReference>
<keyword evidence="1" id="KW-0547">Nucleotide-binding</keyword>
<keyword evidence="2" id="KW-0051">Antiviral defense</keyword>
<evidence type="ECO:0000256" key="2">
    <source>
        <dbReference type="ARBA" id="ARBA00023118"/>
    </source>
</evidence>
<dbReference type="Pfam" id="PF18211">
    <property type="entry name" value="Csm1_B"/>
    <property type="match status" value="1"/>
</dbReference>
<accession>A0A2D3PT23</accession>
<feature type="domain" description="Csm1 subunit" evidence="3">
    <location>
        <begin position="22"/>
        <end position="85"/>
    </location>
</feature>
<protein>
    <submittedName>
        <fullName evidence="5">Uncharacterized protein</fullName>
    </submittedName>
</protein>
<dbReference type="Proteomes" id="UP000230781">
    <property type="component" value="Chromosome"/>
</dbReference>
<sequence length="586" mass="67545">MAKFIVAIETVKIKEFLFSTNKLRVIRGASYLLDYLNQVEVPKILDKNGITEENIIYIGAGNAKFFTDTKEKAEKIIEEVKETYEKEAPGVKIAGVYKKKPDDEKVWDSLEELSKYTAIEKSKGFSTLNIDLPFVEKCELSGTEVAEIDYYNLEEDLVKLDYSLDENYILLSDYNKTDNDAIDKVKIEVLKDHIKKVAKTTGRISEGTLKKIIASELLKESNRAVYKKNGDKDKIIGFYRYLIEKYNLEIRSTIDNFENEDSFIGFVYSDGDGLGDFFKNIKKVFIAADKRKVPNIEEEYLKFLKSFSTILDEVTKESLAKTLNEIFKGTDSKDPKRWGEFLIVGGDDVCAVFDPTLAIEISVKTQKKFEDTMVARMSELSKKFTDSKLQEGICKVKITSSSGVIIAKTKTPMFQLFKLGTKLQKKAKSRRNETKEEGKLAITGFIDFQVIGSEGCVNIDTFREDISPEDNKVIERPYSIKKIQGVRPIETLINTVIELKKSNFPSNKLRYIYDLKRNSLLEEFEKKMNFINILSKMDKDHIEIIKKMGINYENYDKFNENFKDIFDILEIYKFINEKDVEKEENK</sequence>
<dbReference type="GO" id="GO:0051607">
    <property type="term" value="P:defense response to virus"/>
    <property type="evidence" value="ECO:0007669"/>
    <property type="project" value="UniProtKB-KW"/>
</dbReference>
<dbReference type="InterPro" id="IPR054767">
    <property type="entry name" value="Cas10-Cmr2_palm2"/>
</dbReference>
<evidence type="ECO:0000259" key="3">
    <source>
        <dbReference type="Pfam" id="PF18211"/>
    </source>
</evidence>
<evidence type="ECO:0000313" key="5">
    <source>
        <dbReference type="EMBL" id="ATV70845.1"/>
    </source>
</evidence>
<gene>
    <name evidence="5" type="ORF">CTM98_09425</name>
</gene>
<name>A0A2D3PT23_9FUSO</name>
<reference evidence="5 6" key="1">
    <citation type="submission" date="2017-11" db="EMBL/GenBank/DDBJ databases">
        <title>Genome sequencing of Fusobacterium periodonticum KCOM 2555.</title>
        <authorList>
            <person name="Kook J.-K."/>
            <person name="Park S.-N."/>
            <person name="Lim Y.K."/>
        </authorList>
    </citation>
    <scope>NUCLEOTIDE SEQUENCE [LARGE SCALE GENOMIC DNA]</scope>
    <source>
        <strain evidence="5 6">KCOM 2555</strain>
    </source>
</reference>
<dbReference type="Gene3D" id="3.30.70.270">
    <property type="match status" value="1"/>
</dbReference>
<evidence type="ECO:0000256" key="1">
    <source>
        <dbReference type="ARBA" id="ARBA00022741"/>
    </source>
</evidence>
<organism evidence="5 6">
    <name type="scientific">Fusobacterium pseudoperiodonticum</name>
    <dbReference type="NCBI Taxonomy" id="2663009"/>
    <lineage>
        <taxon>Bacteria</taxon>
        <taxon>Fusobacteriati</taxon>
        <taxon>Fusobacteriota</taxon>
        <taxon>Fusobacteriia</taxon>
        <taxon>Fusobacteriales</taxon>
        <taxon>Fusobacteriaceae</taxon>
        <taxon>Fusobacterium</taxon>
    </lineage>
</organism>
<evidence type="ECO:0000259" key="4">
    <source>
        <dbReference type="Pfam" id="PF22335"/>
    </source>
</evidence>